<evidence type="ECO:0000313" key="12">
    <source>
        <dbReference type="Proteomes" id="UP001472677"/>
    </source>
</evidence>
<dbReference type="Pfam" id="PF07651">
    <property type="entry name" value="ANTH"/>
    <property type="match status" value="1"/>
</dbReference>
<comment type="caution">
    <text evidence="11">The sequence shown here is derived from an EMBL/GenBank/DDBJ whole genome shotgun (WGS) entry which is preliminary data.</text>
</comment>
<comment type="subcellular location">
    <subcellularLocation>
        <location evidence="1">Cytoplasmic vesicle</location>
        <location evidence="1">Clathrin-coated vesicle</location>
    </subcellularLocation>
    <subcellularLocation>
        <location evidence="2">Golgi apparatus</location>
    </subcellularLocation>
    <subcellularLocation>
        <location evidence="3">Membrane</location>
        <location evidence="3">Clathrin-coated pit</location>
    </subcellularLocation>
</comment>
<feature type="region of interest" description="Disordered" evidence="9">
    <location>
        <begin position="337"/>
        <end position="365"/>
    </location>
</feature>
<dbReference type="PANTHER" id="PTHR22951:SF75">
    <property type="entry name" value="CLATHRIN COAT ASSEMBLY PROTEIN AP180"/>
    <property type="match status" value="1"/>
</dbReference>
<evidence type="ECO:0000256" key="3">
    <source>
        <dbReference type="ARBA" id="ARBA00004600"/>
    </source>
</evidence>
<evidence type="ECO:0000256" key="1">
    <source>
        <dbReference type="ARBA" id="ARBA00004132"/>
    </source>
</evidence>
<evidence type="ECO:0000256" key="2">
    <source>
        <dbReference type="ARBA" id="ARBA00004555"/>
    </source>
</evidence>
<keyword evidence="7" id="KW-0168">Coated pit</keyword>
<feature type="region of interest" description="Disordered" evidence="9">
    <location>
        <begin position="769"/>
        <end position="807"/>
    </location>
</feature>
<evidence type="ECO:0000256" key="6">
    <source>
        <dbReference type="ARBA" id="ARBA00023136"/>
    </source>
</evidence>
<feature type="region of interest" description="Disordered" evidence="9">
    <location>
        <begin position="542"/>
        <end position="606"/>
    </location>
</feature>
<evidence type="ECO:0000256" key="7">
    <source>
        <dbReference type="ARBA" id="ARBA00023176"/>
    </source>
</evidence>
<keyword evidence="4" id="KW-0254">Endocytosis</keyword>
<dbReference type="SUPFAM" id="SSF89009">
    <property type="entry name" value="GAT-like domain"/>
    <property type="match status" value="1"/>
</dbReference>
<dbReference type="InterPro" id="IPR013809">
    <property type="entry name" value="ENTH"/>
</dbReference>
<dbReference type="SUPFAM" id="SSF48464">
    <property type="entry name" value="ENTH/VHS domain"/>
    <property type="match status" value="1"/>
</dbReference>
<evidence type="ECO:0000256" key="8">
    <source>
        <dbReference type="ARBA" id="ARBA00023329"/>
    </source>
</evidence>
<dbReference type="EMBL" id="JBBPBM010000004">
    <property type="protein sequence ID" value="KAK8588563.1"/>
    <property type="molecule type" value="Genomic_DNA"/>
</dbReference>
<feature type="compositionally biased region" description="Polar residues" evidence="9">
    <location>
        <begin position="578"/>
        <end position="595"/>
    </location>
</feature>
<dbReference type="SMART" id="SM00273">
    <property type="entry name" value="ENTH"/>
    <property type="match status" value="1"/>
</dbReference>
<keyword evidence="8" id="KW-0968">Cytoplasmic vesicle</keyword>
<feature type="compositionally biased region" description="Polar residues" evidence="9">
    <location>
        <begin position="769"/>
        <end position="784"/>
    </location>
</feature>
<evidence type="ECO:0000313" key="11">
    <source>
        <dbReference type="EMBL" id="KAK8588563.1"/>
    </source>
</evidence>
<accession>A0ABR2FWP3</accession>
<evidence type="ECO:0000256" key="9">
    <source>
        <dbReference type="SAM" id="MobiDB-lite"/>
    </source>
</evidence>
<evidence type="ECO:0000259" key="10">
    <source>
        <dbReference type="PROSITE" id="PS50942"/>
    </source>
</evidence>
<reference evidence="11 12" key="1">
    <citation type="journal article" date="2024" name="G3 (Bethesda)">
        <title>Genome assembly of Hibiscus sabdariffa L. provides insights into metabolisms of medicinal natural products.</title>
        <authorList>
            <person name="Kim T."/>
        </authorList>
    </citation>
    <scope>NUCLEOTIDE SEQUENCE [LARGE SCALE GENOMIC DNA]</scope>
    <source>
        <strain evidence="11">TK-2024</strain>
        <tissue evidence="11">Old leaves</tissue>
    </source>
</reference>
<dbReference type="InterPro" id="IPR008942">
    <property type="entry name" value="ENTH_VHS"/>
</dbReference>
<evidence type="ECO:0000256" key="5">
    <source>
        <dbReference type="ARBA" id="ARBA00023034"/>
    </source>
</evidence>
<evidence type="ECO:0000256" key="4">
    <source>
        <dbReference type="ARBA" id="ARBA00022583"/>
    </source>
</evidence>
<dbReference type="InterPro" id="IPR011417">
    <property type="entry name" value="ANTH_dom"/>
</dbReference>
<dbReference type="Gene3D" id="1.25.40.90">
    <property type="match status" value="1"/>
</dbReference>
<dbReference type="CDD" id="cd16987">
    <property type="entry name" value="ANTH_N_AP180_plant"/>
    <property type="match status" value="1"/>
</dbReference>
<dbReference type="InterPro" id="IPR045192">
    <property type="entry name" value="AP180-like"/>
</dbReference>
<dbReference type="Gene3D" id="1.20.58.150">
    <property type="entry name" value="ANTH domain"/>
    <property type="match status" value="1"/>
</dbReference>
<protein>
    <recommendedName>
        <fullName evidence="10">ENTH domain-containing protein</fullName>
    </recommendedName>
</protein>
<sequence length="825" mass="91437">MPSKLKKAIGAVKDRTSISLAKVVNTNSTTVEVAVLKATTHDHTPIDESHVQDILQTVSSNRLFARIAARSIAKRLGKTKSWVVGLKCLMLVLRIVQDGDPYFPKEVLHAMNRKTKILNLPTLRDDIPCDYTVFAKSFASYIEERLDCFLAGKLQRRFTSADRQLSHPRSRRVIQKSVRHMKPPMLLDRISYWQRLLDKAIATEPKGSAKTNRLVLVSFDAVVRESFDLYRDISNGLGIMLDGFFHLQHQSCVSTIEYCVAAREQFGHLSRFYESCKRLELGKTSDYPSVHGISEELLETLKEFVKDQASFPSTGKSPSSQSPQLLRLVSTAAKDLSVSEGEPESVSRTSSGSATLEDLMKQEEGEEESVAAMRTAFSIANFSELSTKQFDEQEASYNSVAETGSNHSLPIDQGQNVNIDFISFDEQPNVEINNNKALAQQNSETSLYSANAEKGFWELALIEAPASQNLANDQSFFDNYTNQASQNGASGVSFSDSWFQEDHRNDQQASQTGARDGLFSNSWFQENQLAYQNGAPGVSFSNSWLQGDQANDRQASENAPIGVSFPNSWLQEDHRNDGQASQNGATGASVPNSWLQGDLANDGQASQNGANGNWCFDDWLKEDKNLDHASHQLVVFNGESSFDNWHQGNEIIEPTKLNHNSAPNWSNNGGNENWELVLVEATTQPSQHLFNGIEPSMANNLFDQRPIVPQRQYNPFLEDEADISASITTTANDIVAGFPDGFSMEPIFQATPTFFTQSSTDIPAPTFQPMTKSVPQNPNGTVTAASEDGVSDNPFTPCPTVTMNASNNRSVDQQSILLQQHLWLR</sequence>
<feature type="domain" description="ENTH" evidence="10">
    <location>
        <begin position="23"/>
        <end position="156"/>
    </location>
</feature>
<organism evidence="11 12">
    <name type="scientific">Hibiscus sabdariffa</name>
    <name type="common">roselle</name>
    <dbReference type="NCBI Taxonomy" id="183260"/>
    <lineage>
        <taxon>Eukaryota</taxon>
        <taxon>Viridiplantae</taxon>
        <taxon>Streptophyta</taxon>
        <taxon>Embryophyta</taxon>
        <taxon>Tracheophyta</taxon>
        <taxon>Spermatophyta</taxon>
        <taxon>Magnoliopsida</taxon>
        <taxon>eudicotyledons</taxon>
        <taxon>Gunneridae</taxon>
        <taxon>Pentapetalae</taxon>
        <taxon>rosids</taxon>
        <taxon>malvids</taxon>
        <taxon>Malvales</taxon>
        <taxon>Malvaceae</taxon>
        <taxon>Malvoideae</taxon>
        <taxon>Hibiscus</taxon>
    </lineage>
</organism>
<gene>
    <name evidence="11" type="ORF">V6N12_022992</name>
</gene>
<keyword evidence="5" id="KW-0333">Golgi apparatus</keyword>
<dbReference type="InterPro" id="IPR048050">
    <property type="entry name" value="ANTH_N_plant"/>
</dbReference>
<keyword evidence="12" id="KW-1185">Reference proteome</keyword>
<dbReference type="InterPro" id="IPR014712">
    <property type="entry name" value="ANTH_dom_sf"/>
</dbReference>
<dbReference type="PANTHER" id="PTHR22951">
    <property type="entry name" value="CLATHRIN ASSEMBLY PROTEIN"/>
    <property type="match status" value="1"/>
</dbReference>
<name>A0ABR2FWP3_9ROSI</name>
<proteinExistence type="predicted"/>
<dbReference type="Proteomes" id="UP001472677">
    <property type="component" value="Unassembled WGS sequence"/>
</dbReference>
<dbReference type="PROSITE" id="PS50942">
    <property type="entry name" value="ENTH"/>
    <property type="match status" value="1"/>
</dbReference>
<keyword evidence="6" id="KW-0472">Membrane</keyword>